<accession>A0ABQ6MT46</accession>
<dbReference type="EMBL" id="BRYB01004483">
    <property type="protein sequence ID" value="GMI31858.1"/>
    <property type="molecule type" value="Genomic_DNA"/>
</dbReference>
<dbReference type="Proteomes" id="UP001165060">
    <property type="component" value="Unassembled WGS sequence"/>
</dbReference>
<evidence type="ECO:0000259" key="2">
    <source>
        <dbReference type="Pfam" id="PF00850"/>
    </source>
</evidence>
<evidence type="ECO:0000256" key="1">
    <source>
        <dbReference type="ARBA" id="ARBA00022801"/>
    </source>
</evidence>
<dbReference type="Gene3D" id="3.40.800.20">
    <property type="entry name" value="Histone deacetylase domain"/>
    <property type="match status" value="1"/>
</dbReference>
<proteinExistence type="predicted"/>
<dbReference type="InterPro" id="IPR037138">
    <property type="entry name" value="His_deacetylse_dom_sf"/>
</dbReference>
<keyword evidence="4" id="KW-1185">Reference proteome</keyword>
<evidence type="ECO:0000313" key="4">
    <source>
        <dbReference type="Proteomes" id="UP001165060"/>
    </source>
</evidence>
<keyword evidence="1" id="KW-0378">Hydrolase</keyword>
<dbReference type="Pfam" id="PF00850">
    <property type="entry name" value="Hist_deacetyl"/>
    <property type="match status" value="1"/>
</dbReference>
<reference evidence="3 4" key="1">
    <citation type="journal article" date="2023" name="Commun. Biol.">
        <title>Genome analysis of Parmales, the sister group of diatoms, reveals the evolutionary specialization of diatoms from phago-mixotrophs to photoautotrophs.</title>
        <authorList>
            <person name="Ban H."/>
            <person name="Sato S."/>
            <person name="Yoshikawa S."/>
            <person name="Yamada K."/>
            <person name="Nakamura Y."/>
            <person name="Ichinomiya M."/>
            <person name="Sato N."/>
            <person name="Blanc-Mathieu R."/>
            <person name="Endo H."/>
            <person name="Kuwata A."/>
            <person name="Ogata H."/>
        </authorList>
    </citation>
    <scope>NUCLEOTIDE SEQUENCE [LARGE SCALE GENOMIC DNA]</scope>
</reference>
<protein>
    <recommendedName>
        <fullName evidence="2">Histone deacetylase domain-containing protein</fullName>
    </recommendedName>
</protein>
<dbReference type="InterPro" id="IPR023801">
    <property type="entry name" value="His_deacetylse_dom"/>
</dbReference>
<dbReference type="InterPro" id="IPR023696">
    <property type="entry name" value="Ureohydrolase_dom_sf"/>
</dbReference>
<gene>
    <name evidence="3" type="ORF">TeGR_g15084</name>
</gene>
<dbReference type="PRINTS" id="PR01270">
    <property type="entry name" value="HDASUPER"/>
</dbReference>
<evidence type="ECO:0000313" key="3">
    <source>
        <dbReference type="EMBL" id="GMI31858.1"/>
    </source>
</evidence>
<feature type="domain" description="Histone deacetylase" evidence="2">
    <location>
        <begin position="81"/>
        <end position="325"/>
    </location>
</feature>
<dbReference type="PANTHER" id="PTHR10625:SF19">
    <property type="entry name" value="HISTONE DEACETYLASE 12"/>
    <property type="match status" value="1"/>
</dbReference>
<sequence length="355" mass="38204">MRVSSALRAFASPFLAASPSLPPHLNPRHHPVVYSPGYSPASWPEKHAFPMSKFADTFKHLSERRVPSLQGPLILDPGHVFSPVPAPPADLLSPPHDADYVERFLSSSLSPSEAATIGFKGDLISQVVPRTLAEISGTCLALSLALEFGLSSSVAGGTHHAFPGRGSGYTVLNDLAVAAHWAIKDPAVPAERVLVVDLDVHQGDGTAAFSRLPQLRGRLLTLSLHGADNFPLRKEESTWDVPLPTGAGDEEYMAALKPALERAVEEGRPDAVLYDAGVDALGEDRLGKLSLTPGGLRERDRHVIGYVVGRGIPCACVVGGGYNRDLGRLAEMHSIVHYEAARVWRERKMYKRSSS</sequence>
<dbReference type="SUPFAM" id="SSF52768">
    <property type="entry name" value="Arginase/deacetylase"/>
    <property type="match status" value="1"/>
</dbReference>
<dbReference type="PANTHER" id="PTHR10625">
    <property type="entry name" value="HISTONE DEACETYLASE HDAC1-RELATED"/>
    <property type="match status" value="1"/>
</dbReference>
<dbReference type="InterPro" id="IPR000286">
    <property type="entry name" value="HDACs"/>
</dbReference>
<organism evidence="3 4">
    <name type="scientific">Tetraparma gracilis</name>
    <dbReference type="NCBI Taxonomy" id="2962635"/>
    <lineage>
        <taxon>Eukaryota</taxon>
        <taxon>Sar</taxon>
        <taxon>Stramenopiles</taxon>
        <taxon>Ochrophyta</taxon>
        <taxon>Bolidophyceae</taxon>
        <taxon>Parmales</taxon>
        <taxon>Triparmaceae</taxon>
        <taxon>Tetraparma</taxon>
    </lineage>
</organism>
<name>A0ABQ6MT46_9STRA</name>
<comment type="caution">
    <text evidence="3">The sequence shown here is derived from an EMBL/GenBank/DDBJ whole genome shotgun (WGS) entry which is preliminary data.</text>
</comment>
<dbReference type="CDD" id="cd09993">
    <property type="entry name" value="HDAC_classIV"/>
    <property type="match status" value="1"/>
</dbReference>
<dbReference type="InterPro" id="IPR044150">
    <property type="entry name" value="HDAC_classIV"/>
</dbReference>